<feature type="binding site" evidence="5">
    <location>
        <position position="66"/>
    </location>
    <ligand>
        <name>Mg(2+)</name>
        <dbReference type="ChEBI" id="CHEBI:18420"/>
        <label>1</label>
    </ligand>
</feature>
<dbReference type="PANTHER" id="PTHR10286">
    <property type="entry name" value="INORGANIC PYROPHOSPHATASE"/>
    <property type="match status" value="1"/>
</dbReference>
<proteinExistence type="inferred from homology"/>
<dbReference type="RefSeq" id="WP_108840083.1">
    <property type="nucleotide sequence ID" value="NZ_OOHR01000015.1"/>
</dbReference>
<keyword evidence="2 5" id="KW-0479">Metal-binding</keyword>
<evidence type="ECO:0000313" key="6">
    <source>
        <dbReference type="EMBL" id="SPM45646.1"/>
    </source>
</evidence>
<dbReference type="InterPro" id="IPR036649">
    <property type="entry name" value="Pyrophosphatase_sf"/>
</dbReference>
<dbReference type="SUPFAM" id="SSF50324">
    <property type="entry name" value="Inorganic pyrophosphatase"/>
    <property type="match status" value="1"/>
</dbReference>
<dbReference type="Gene3D" id="3.90.80.10">
    <property type="entry name" value="Inorganic pyrophosphatase"/>
    <property type="match status" value="1"/>
</dbReference>
<feature type="binding site" evidence="5">
    <location>
        <position position="56"/>
    </location>
    <ligand>
        <name>substrate</name>
    </ligand>
</feature>
<dbReference type="Pfam" id="PF00719">
    <property type="entry name" value="Pyrophosphatase"/>
    <property type="match status" value="1"/>
</dbReference>
<dbReference type="GO" id="GO:0005737">
    <property type="term" value="C:cytoplasm"/>
    <property type="evidence" value="ECO:0007669"/>
    <property type="project" value="UniProtKB-SubCell"/>
</dbReference>
<dbReference type="PROSITE" id="PS00387">
    <property type="entry name" value="PPASE"/>
    <property type="match status" value="1"/>
</dbReference>
<feature type="binding site" evidence="5">
    <location>
        <position position="103"/>
    </location>
    <ligand>
        <name>Mg(2+)</name>
        <dbReference type="ChEBI" id="CHEBI:18420"/>
        <label>1</label>
    </ligand>
</feature>
<dbReference type="NCBIfam" id="NF002317">
    <property type="entry name" value="PRK01250.1"/>
    <property type="match status" value="1"/>
</dbReference>
<accession>A0A2R8F2L1</accession>
<keyword evidence="3 5" id="KW-0378">Hydrolase</keyword>
<dbReference type="InterPro" id="IPR008162">
    <property type="entry name" value="Pyrophosphatase"/>
</dbReference>
<dbReference type="HAMAP" id="MF_00209">
    <property type="entry name" value="Inorganic_PPase"/>
    <property type="match status" value="1"/>
</dbReference>
<evidence type="ECO:0000313" key="7">
    <source>
        <dbReference type="Proteomes" id="UP000244889"/>
    </source>
</evidence>
<sequence length="175" mass="19768">MFIEKIKIGNDVPNDVNAIIEIPMNQQYIKYEIDKNSGAIMVDRFLQVAMSYPCNYGFIPHTLAGDNDPLDVLVISKYPLLSGSIINVRPVGGLTMIDESGQDEKILAVPHSKVDSSYDSIRDITDLDTNLKKCILHFFEHYKDLDQNKWVKVEDFFNQSTAKAIINQSIKTNLG</sequence>
<feature type="binding site" evidence="5">
    <location>
        <position position="71"/>
    </location>
    <ligand>
        <name>Mg(2+)</name>
        <dbReference type="ChEBI" id="CHEBI:18420"/>
        <label>2</label>
    </ligand>
</feature>
<keyword evidence="5" id="KW-0963">Cytoplasm</keyword>
<feature type="binding site" evidence="5">
    <location>
        <position position="44"/>
    </location>
    <ligand>
        <name>substrate</name>
    </ligand>
</feature>
<organism evidence="6 7">
    <name type="scientific">Orientia tsutsugamushi</name>
    <name type="common">Rickettsia tsutsugamushi</name>
    <dbReference type="NCBI Taxonomy" id="784"/>
    <lineage>
        <taxon>Bacteria</taxon>
        <taxon>Pseudomonadati</taxon>
        <taxon>Pseudomonadota</taxon>
        <taxon>Alphaproteobacteria</taxon>
        <taxon>Rickettsiales</taxon>
        <taxon>Rickettsiaceae</taxon>
        <taxon>Rickettsieae</taxon>
        <taxon>Orientia</taxon>
    </lineage>
</organism>
<dbReference type="EMBL" id="OOHR01000015">
    <property type="protein sequence ID" value="SPM45646.1"/>
    <property type="molecule type" value="Genomic_DNA"/>
</dbReference>
<dbReference type="GO" id="GO:0000287">
    <property type="term" value="F:magnesium ion binding"/>
    <property type="evidence" value="ECO:0007669"/>
    <property type="project" value="UniProtKB-UniRule"/>
</dbReference>
<reference evidence="7" key="1">
    <citation type="submission" date="2018-03" db="EMBL/GenBank/DDBJ databases">
        <authorList>
            <person name="Batty M. E."/>
            <person name="Batty M E."/>
        </authorList>
    </citation>
    <scope>NUCLEOTIDE SEQUENCE [LARGE SCALE GENOMIC DNA]</scope>
</reference>
<comment type="catalytic activity">
    <reaction evidence="5">
        <text>diphosphate + H2O = 2 phosphate + H(+)</text>
        <dbReference type="Rhea" id="RHEA:24576"/>
        <dbReference type="ChEBI" id="CHEBI:15377"/>
        <dbReference type="ChEBI" id="CHEBI:15378"/>
        <dbReference type="ChEBI" id="CHEBI:33019"/>
        <dbReference type="ChEBI" id="CHEBI:43474"/>
        <dbReference type="EC" id="3.6.1.1"/>
    </reaction>
</comment>
<keyword evidence="4 5" id="KW-0460">Magnesium</keyword>
<comment type="subcellular location">
    <subcellularLocation>
        <location evidence="5">Cytoplasm</location>
    </subcellularLocation>
</comment>
<evidence type="ECO:0000256" key="2">
    <source>
        <dbReference type="ARBA" id="ARBA00022723"/>
    </source>
</evidence>
<evidence type="ECO:0000256" key="1">
    <source>
        <dbReference type="ARBA" id="ARBA00001946"/>
    </source>
</evidence>
<dbReference type="GO" id="GO:0004427">
    <property type="term" value="F:inorganic diphosphate phosphatase activity"/>
    <property type="evidence" value="ECO:0007669"/>
    <property type="project" value="UniProtKB-UniRule"/>
</dbReference>
<dbReference type="GO" id="GO:0006796">
    <property type="term" value="P:phosphate-containing compound metabolic process"/>
    <property type="evidence" value="ECO:0007669"/>
    <property type="project" value="InterPro"/>
</dbReference>
<dbReference type="EC" id="3.6.1.1" evidence="5"/>
<evidence type="ECO:0000256" key="4">
    <source>
        <dbReference type="ARBA" id="ARBA00022842"/>
    </source>
</evidence>
<name>A0A2R8F2L1_ORITS</name>
<feature type="binding site" evidence="5">
    <location>
        <position position="142"/>
    </location>
    <ligand>
        <name>substrate</name>
    </ligand>
</feature>
<evidence type="ECO:0000256" key="5">
    <source>
        <dbReference type="HAMAP-Rule" id="MF_00209"/>
    </source>
</evidence>
<feature type="binding site" evidence="5">
    <location>
        <position position="71"/>
    </location>
    <ligand>
        <name>Mg(2+)</name>
        <dbReference type="ChEBI" id="CHEBI:18420"/>
        <label>1</label>
    </ligand>
</feature>
<protein>
    <recommendedName>
        <fullName evidence="5">Inorganic pyrophosphatase</fullName>
        <ecNumber evidence="5">3.6.1.1</ecNumber>
    </recommendedName>
    <alternativeName>
        <fullName evidence="5">Pyrophosphate phospho-hydrolase</fullName>
        <shortName evidence="5">PPase</shortName>
    </alternativeName>
</protein>
<feature type="binding site" evidence="5">
    <location>
        <position position="30"/>
    </location>
    <ligand>
        <name>substrate</name>
    </ligand>
</feature>
<evidence type="ECO:0000256" key="3">
    <source>
        <dbReference type="ARBA" id="ARBA00022801"/>
    </source>
</evidence>
<comment type="cofactor">
    <cofactor evidence="1 5">
        <name>Mg(2+)</name>
        <dbReference type="ChEBI" id="CHEBI:18420"/>
    </cofactor>
</comment>
<comment type="similarity">
    <text evidence="5">Belongs to the PPase family.</text>
</comment>
<dbReference type="AlphaFoldDB" id="A0A2R8F2L1"/>
<comment type="subunit">
    <text evidence="5">Homohexamer.</text>
</comment>
<dbReference type="Proteomes" id="UP000244889">
    <property type="component" value="Unassembled WGS sequence"/>
</dbReference>
<comment type="function">
    <text evidence="5">Catalyzes the hydrolysis of inorganic pyrophosphate (PPi) forming two phosphate ions.</text>
</comment>
<dbReference type="CDD" id="cd00412">
    <property type="entry name" value="pyrophosphatase"/>
    <property type="match status" value="1"/>
</dbReference>
<gene>
    <name evidence="5 6" type="primary">ppa</name>
    <name evidence="6" type="ORF">FPW1038_01864</name>
</gene>